<feature type="compositionally biased region" description="Acidic residues" evidence="1">
    <location>
        <begin position="10"/>
        <end position="19"/>
    </location>
</feature>
<feature type="compositionally biased region" description="Low complexity" evidence="1">
    <location>
        <begin position="256"/>
        <end position="268"/>
    </location>
</feature>
<feature type="region of interest" description="Disordered" evidence="1">
    <location>
        <begin position="1"/>
        <end position="138"/>
    </location>
</feature>
<evidence type="ECO:0000256" key="1">
    <source>
        <dbReference type="SAM" id="MobiDB-lite"/>
    </source>
</evidence>
<sequence length="398" mass="42483">MATLLNADLPSDEEDDQDYEAAKDKTADAADRREFGGQSAGGSSASRKRPRRSVPKFIEEEEQQGGEQLQGKQEEEEEEEDQLAADDENDPRVKAKKAKIGQLWDLLNSKPGAPAKPKAAAAPAKPQTASAGPPAKSTTLANSSLAALCRPAKPAKARNSDELWMRSLGLLPKSTAPPKRTAAPQSSAPPAATPATDGNAQPPAAQGAQSEASPAPEQQQQQGQGQPANPSSGTGEATAAASAKRSQSPIDEEARAAAAAALAAVRGGARAHHDKVEVTETRRFAGKDIQVTMQLDKNSKEAQKAAQRAAKPPPSSGLDAFLAEVEKKKKVNVLDKSKADWQQMKAGDATLEEELEAHRRSGGQYLDKQDFLKRAELREYEKERDKRLASDVRNRGRL</sequence>
<organism evidence="3">
    <name type="scientific">Dunaliella tertiolecta</name>
    <name type="common">Green alga</name>
    <dbReference type="NCBI Taxonomy" id="3047"/>
    <lineage>
        <taxon>Eukaryota</taxon>
        <taxon>Viridiplantae</taxon>
        <taxon>Chlorophyta</taxon>
        <taxon>core chlorophytes</taxon>
        <taxon>Chlorophyceae</taxon>
        <taxon>CS clade</taxon>
        <taxon>Chlamydomonadales</taxon>
        <taxon>Dunaliellaceae</taxon>
        <taxon>Dunaliella</taxon>
    </lineage>
</organism>
<feature type="compositionally biased region" description="Low complexity" evidence="1">
    <location>
        <begin position="181"/>
        <end position="248"/>
    </location>
</feature>
<dbReference type="InterPro" id="IPR011421">
    <property type="entry name" value="BCNT-C"/>
</dbReference>
<feature type="compositionally biased region" description="Basic and acidic residues" evidence="1">
    <location>
        <begin position="20"/>
        <end position="35"/>
    </location>
</feature>
<dbReference type="PROSITE" id="PS51279">
    <property type="entry name" value="BCNT_C"/>
    <property type="match status" value="1"/>
</dbReference>
<accession>A0A7S3QQM8</accession>
<evidence type="ECO:0000259" key="2">
    <source>
        <dbReference type="PROSITE" id="PS51279"/>
    </source>
</evidence>
<dbReference type="Pfam" id="PF07572">
    <property type="entry name" value="BCNT"/>
    <property type="match status" value="1"/>
</dbReference>
<feature type="compositionally biased region" description="Low complexity" evidence="1">
    <location>
        <begin position="110"/>
        <end position="126"/>
    </location>
</feature>
<dbReference type="EMBL" id="HBIP01008768">
    <property type="protein sequence ID" value="CAE0489744.1"/>
    <property type="molecule type" value="Transcribed_RNA"/>
</dbReference>
<feature type="region of interest" description="Disordered" evidence="1">
    <location>
        <begin position="168"/>
        <end position="278"/>
    </location>
</feature>
<proteinExistence type="predicted"/>
<reference evidence="3" key="1">
    <citation type="submission" date="2021-01" db="EMBL/GenBank/DDBJ databases">
        <authorList>
            <person name="Corre E."/>
            <person name="Pelletier E."/>
            <person name="Niang G."/>
            <person name="Scheremetjew M."/>
            <person name="Finn R."/>
            <person name="Kale V."/>
            <person name="Holt S."/>
            <person name="Cochrane G."/>
            <person name="Meng A."/>
            <person name="Brown T."/>
            <person name="Cohen L."/>
        </authorList>
    </citation>
    <scope>NUCLEOTIDE SEQUENCE</scope>
    <source>
        <strain evidence="3">CCMP1320</strain>
    </source>
</reference>
<evidence type="ECO:0000313" key="3">
    <source>
        <dbReference type="EMBL" id="CAE0489744.1"/>
    </source>
</evidence>
<dbReference type="PANTHER" id="PTHR48295:SF1">
    <property type="entry name" value="SWR1-COMPLEX PROTEIN 5"/>
    <property type="match status" value="1"/>
</dbReference>
<name>A0A7S3QQM8_DUNTE</name>
<feature type="region of interest" description="Disordered" evidence="1">
    <location>
        <begin position="296"/>
        <end position="319"/>
    </location>
</feature>
<feature type="compositionally biased region" description="Acidic residues" evidence="1">
    <location>
        <begin position="74"/>
        <end position="89"/>
    </location>
</feature>
<protein>
    <recommendedName>
        <fullName evidence="2">BCNT-C domain-containing protein</fullName>
    </recommendedName>
</protein>
<feature type="domain" description="BCNT-C" evidence="2">
    <location>
        <begin position="312"/>
        <end position="393"/>
    </location>
</feature>
<dbReference type="InterPro" id="IPR027124">
    <property type="entry name" value="Swc5/CFDP1/2"/>
</dbReference>
<gene>
    <name evidence="3" type="ORF">DTER00134_LOCUS4815</name>
</gene>
<dbReference type="PANTHER" id="PTHR48295">
    <property type="entry name" value="CRANIOFACIAL DEVELOPMENT PROTEIN 1"/>
    <property type="match status" value="1"/>
</dbReference>
<dbReference type="AlphaFoldDB" id="A0A7S3QQM8"/>